<proteinExistence type="predicted"/>
<reference evidence="2 3" key="1">
    <citation type="submission" date="2016-02" db="EMBL/GenBank/DDBJ databases">
        <title>Band-tailed pigeon sequencing and assembly.</title>
        <authorList>
            <person name="Soares A.E."/>
            <person name="Novak B.J."/>
            <person name="Rice E.S."/>
            <person name="O'Connell B."/>
            <person name="Chang D."/>
            <person name="Weber S."/>
            <person name="Shapiro B."/>
        </authorList>
    </citation>
    <scope>NUCLEOTIDE SEQUENCE [LARGE SCALE GENOMIC DNA]</scope>
    <source>
        <strain evidence="2">BTP2013</strain>
        <tissue evidence="2">Blood</tissue>
    </source>
</reference>
<dbReference type="AlphaFoldDB" id="A0A1V4JUH3"/>
<feature type="compositionally biased region" description="Basic and acidic residues" evidence="1">
    <location>
        <begin position="34"/>
        <end position="45"/>
    </location>
</feature>
<keyword evidence="3" id="KW-1185">Reference proteome</keyword>
<protein>
    <submittedName>
        <fullName evidence="2">Uncharacterized protein</fullName>
    </submittedName>
</protein>
<evidence type="ECO:0000313" key="3">
    <source>
        <dbReference type="Proteomes" id="UP000190648"/>
    </source>
</evidence>
<name>A0A1V4JUH3_PATFA</name>
<feature type="compositionally biased region" description="Polar residues" evidence="1">
    <location>
        <begin position="49"/>
        <end position="65"/>
    </location>
</feature>
<feature type="compositionally biased region" description="Polar residues" evidence="1">
    <location>
        <begin position="1"/>
        <end position="29"/>
    </location>
</feature>
<evidence type="ECO:0000256" key="1">
    <source>
        <dbReference type="SAM" id="MobiDB-lite"/>
    </source>
</evidence>
<comment type="caution">
    <text evidence="2">The sequence shown here is derived from an EMBL/GenBank/DDBJ whole genome shotgun (WGS) entry which is preliminary data.</text>
</comment>
<accession>A0A1V4JUH3</accession>
<dbReference type="EMBL" id="LSYS01006159">
    <property type="protein sequence ID" value="OPJ75764.1"/>
    <property type="molecule type" value="Genomic_DNA"/>
</dbReference>
<gene>
    <name evidence="2" type="ORF">AV530_011930</name>
</gene>
<sequence>MPTGGTSTAFMSSPVPCTSQEETGSTAGTASPEGAEKLPEGREGARGSASLSRSYSQPSWCQPHSSRVRREQHTGILKHWGRRNLFLIYRC</sequence>
<feature type="region of interest" description="Disordered" evidence="1">
    <location>
        <begin position="1"/>
        <end position="71"/>
    </location>
</feature>
<dbReference type="Proteomes" id="UP000190648">
    <property type="component" value="Unassembled WGS sequence"/>
</dbReference>
<organism evidence="2 3">
    <name type="scientific">Patagioenas fasciata monilis</name>
    <dbReference type="NCBI Taxonomy" id="372326"/>
    <lineage>
        <taxon>Eukaryota</taxon>
        <taxon>Metazoa</taxon>
        <taxon>Chordata</taxon>
        <taxon>Craniata</taxon>
        <taxon>Vertebrata</taxon>
        <taxon>Euteleostomi</taxon>
        <taxon>Archelosauria</taxon>
        <taxon>Archosauria</taxon>
        <taxon>Dinosauria</taxon>
        <taxon>Saurischia</taxon>
        <taxon>Theropoda</taxon>
        <taxon>Coelurosauria</taxon>
        <taxon>Aves</taxon>
        <taxon>Neognathae</taxon>
        <taxon>Neoaves</taxon>
        <taxon>Columbimorphae</taxon>
        <taxon>Columbiformes</taxon>
        <taxon>Columbidae</taxon>
        <taxon>Patagioenas</taxon>
    </lineage>
</organism>
<evidence type="ECO:0000313" key="2">
    <source>
        <dbReference type="EMBL" id="OPJ75764.1"/>
    </source>
</evidence>